<feature type="region of interest" description="Disordered" evidence="1">
    <location>
        <begin position="145"/>
        <end position="206"/>
    </location>
</feature>
<reference evidence="2" key="1">
    <citation type="submission" date="2021-12" db="EMBL/GenBank/DDBJ databases">
        <title>Convergent genome expansion in fungi linked to evolution of root-endophyte symbiosis.</title>
        <authorList>
            <consortium name="DOE Joint Genome Institute"/>
            <person name="Ke Y.-H."/>
            <person name="Bonito G."/>
            <person name="Liao H.-L."/>
            <person name="Looney B."/>
            <person name="Rojas-Flechas A."/>
            <person name="Nash J."/>
            <person name="Hameed K."/>
            <person name="Schadt C."/>
            <person name="Martin F."/>
            <person name="Crous P.W."/>
            <person name="Miettinen O."/>
            <person name="Magnuson J.K."/>
            <person name="Labbe J."/>
            <person name="Jacobson D."/>
            <person name="Doktycz M.J."/>
            <person name="Veneault-Fourrey C."/>
            <person name="Kuo A."/>
            <person name="Mondo S."/>
            <person name="Calhoun S."/>
            <person name="Riley R."/>
            <person name="Ohm R."/>
            <person name="LaButti K."/>
            <person name="Andreopoulos B."/>
            <person name="Pangilinan J."/>
            <person name="Nolan M."/>
            <person name="Tritt A."/>
            <person name="Clum A."/>
            <person name="Lipzen A."/>
            <person name="Daum C."/>
            <person name="Barry K."/>
            <person name="Grigoriev I.V."/>
            <person name="Vilgalys R."/>
        </authorList>
    </citation>
    <scope>NUCLEOTIDE SEQUENCE</scope>
    <source>
        <strain evidence="2">PMI_201</strain>
    </source>
</reference>
<evidence type="ECO:0000256" key="1">
    <source>
        <dbReference type="SAM" id="MobiDB-lite"/>
    </source>
</evidence>
<organism evidence="2 3">
    <name type="scientific">Talaromyces proteolyticus</name>
    <dbReference type="NCBI Taxonomy" id="1131652"/>
    <lineage>
        <taxon>Eukaryota</taxon>
        <taxon>Fungi</taxon>
        <taxon>Dikarya</taxon>
        <taxon>Ascomycota</taxon>
        <taxon>Pezizomycotina</taxon>
        <taxon>Eurotiomycetes</taxon>
        <taxon>Eurotiomycetidae</taxon>
        <taxon>Eurotiales</taxon>
        <taxon>Trichocomaceae</taxon>
        <taxon>Talaromyces</taxon>
        <taxon>Talaromyces sect. Bacilispori</taxon>
    </lineage>
</organism>
<evidence type="ECO:0000313" key="3">
    <source>
        <dbReference type="Proteomes" id="UP001201262"/>
    </source>
</evidence>
<feature type="region of interest" description="Disordered" evidence="1">
    <location>
        <begin position="1"/>
        <end position="22"/>
    </location>
</feature>
<dbReference type="RefSeq" id="XP_046071305.1">
    <property type="nucleotide sequence ID" value="XM_046220543.1"/>
</dbReference>
<sequence>MARGEGITPPETAKSSASRVLQRTRKQLANMEELANAAKATLNYIEHSDKRLQDEFVIGFVKQVQQFAAQAQNGVGNPEGLAGFQRLLQARPHPLPTPWQQTPPIGINANTPLNLGGGRLVPPSDSARLLGVMLNYTSCPCGSASERLGSGPSRASRPPQRLPTPGSSGYTTPGRCYTPTQTPRAHFSTSGTPPTAPGSTSPARPPVCWNSAGSEGWHTRFYRIPAHVGVPGNELADKMAKKATGWRPGTPAIRVRNQAAAIGSGLVE</sequence>
<dbReference type="EMBL" id="JAJTJA010000007">
    <property type="protein sequence ID" value="KAH8696368.1"/>
    <property type="molecule type" value="Genomic_DNA"/>
</dbReference>
<comment type="caution">
    <text evidence="2">The sequence shown here is derived from an EMBL/GenBank/DDBJ whole genome shotgun (WGS) entry which is preliminary data.</text>
</comment>
<proteinExistence type="predicted"/>
<dbReference type="Proteomes" id="UP001201262">
    <property type="component" value="Unassembled WGS sequence"/>
</dbReference>
<gene>
    <name evidence="2" type="ORF">BGW36DRAFT_428384</name>
</gene>
<accession>A0AAD4PZY9</accession>
<dbReference type="GeneID" id="70250830"/>
<dbReference type="AlphaFoldDB" id="A0AAD4PZY9"/>
<evidence type="ECO:0008006" key="4">
    <source>
        <dbReference type="Google" id="ProtNLM"/>
    </source>
</evidence>
<evidence type="ECO:0000313" key="2">
    <source>
        <dbReference type="EMBL" id="KAH8696368.1"/>
    </source>
</evidence>
<protein>
    <recommendedName>
        <fullName evidence="4">RNase H type-1 domain-containing protein</fullName>
    </recommendedName>
</protein>
<name>A0AAD4PZY9_9EURO</name>
<dbReference type="SUPFAM" id="SSF53098">
    <property type="entry name" value="Ribonuclease H-like"/>
    <property type="match status" value="1"/>
</dbReference>
<feature type="compositionally biased region" description="Low complexity" evidence="1">
    <location>
        <begin position="188"/>
        <end position="202"/>
    </location>
</feature>
<dbReference type="InterPro" id="IPR012337">
    <property type="entry name" value="RNaseH-like_sf"/>
</dbReference>
<keyword evidence="3" id="KW-1185">Reference proteome</keyword>